<reference evidence="2" key="1">
    <citation type="submission" date="2022-08" db="UniProtKB">
        <authorList>
            <consortium name="EnsemblMetazoa"/>
        </authorList>
    </citation>
    <scope>IDENTIFICATION</scope>
</reference>
<evidence type="ECO:0000313" key="2">
    <source>
        <dbReference type="EnsemblMetazoa" id="ACOM035997-PA.1"/>
    </source>
</evidence>
<organism evidence="2">
    <name type="scientific">Anopheles coluzzii</name>
    <name type="common">African malaria mosquito</name>
    <dbReference type="NCBI Taxonomy" id="1518534"/>
    <lineage>
        <taxon>Eukaryota</taxon>
        <taxon>Metazoa</taxon>
        <taxon>Ecdysozoa</taxon>
        <taxon>Arthropoda</taxon>
        <taxon>Hexapoda</taxon>
        <taxon>Insecta</taxon>
        <taxon>Pterygota</taxon>
        <taxon>Neoptera</taxon>
        <taxon>Endopterygota</taxon>
        <taxon>Diptera</taxon>
        <taxon>Nematocera</taxon>
        <taxon>Culicoidea</taxon>
        <taxon>Culicidae</taxon>
        <taxon>Anophelinae</taxon>
        <taxon>Anopheles</taxon>
    </lineage>
</organism>
<dbReference type="EnsemblMetazoa" id="ACOM035997-RA">
    <property type="protein sequence ID" value="ACOM035997-PA.1"/>
    <property type="gene ID" value="ACOM035997"/>
</dbReference>
<dbReference type="AlphaFoldDB" id="A0A8W7PQY8"/>
<protein>
    <submittedName>
        <fullName evidence="2">Uncharacterized protein</fullName>
    </submittedName>
</protein>
<feature type="region of interest" description="Disordered" evidence="1">
    <location>
        <begin position="1"/>
        <end position="20"/>
    </location>
</feature>
<sequence length="213" mass="22851">MTPNKVHNSKRHSRFGLRWNRADRTNEPRSGMRYCTRAAFWLERNTQAFEAAPTVLGGHGPPPADAPCSAQNSCTRSSSGFSWSRSPGKYCPFSSQPSTNAISPPVRQSTFTCLIVTSMIWSGSATKYTPHTVAAPSEGSSGSARSADSTPGVIQWAPCLDVDLTGGSLTNENSPSSDVTCIQSAGNGFGREEQNVIVVSRCRTLYPAVTKCK</sequence>
<proteinExistence type="predicted"/>
<accession>A0A8W7PQY8</accession>
<evidence type="ECO:0000256" key="1">
    <source>
        <dbReference type="SAM" id="MobiDB-lite"/>
    </source>
</evidence>
<dbReference type="Proteomes" id="UP000075882">
    <property type="component" value="Unassembled WGS sequence"/>
</dbReference>
<name>A0A8W7PQY8_ANOCL</name>